<evidence type="ECO:0000256" key="1">
    <source>
        <dbReference type="SAM" id="Phobius"/>
    </source>
</evidence>
<reference evidence="2 3" key="1">
    <citation type="submission" date="2023-07" db="EMBL/GenBank/DDBJ databases">
        <title>Sorghum-associated microbial communities from plants grown in Nebraska, USA.</title>
        <authorList>
            <person name="Schachtman D."/>
        </authorList>
    </citation>
    <scope>NUCLEOTIDE SEQUENCE [LARGE SCALE GENOMIC DNA]</scope>
    <source>
        <strain evidence="2 3">DS1607</strain>
    </source>
</reference>
<evidence type="ECO:0000313" key="2">
    <source>
        <dbReference type="EMBL" id="MDP9901055.1"/>
    </source>
</evidence>
<keyword evidence="1" id="KW-0812">Transmembrane</keyword>
<keyword evidence="1" id="KW-1133">Transmembrane helix</keyword>
<keyword evidence="1" id="KW-0472">Membrane</keyword>
<dbReference type="Proteomes" id="UP001226867">
    <property type="component" value="Unassembled WGS sequence"/>
</dbReference>
<evidence type="ECO:0008006" key="4">
    <source>
        <dbReference type="Google" id="ProtNLM"/>
    </source>
</evidence>
<organism evidence="2 3">
    <name type="scientific">Variovorax ginsengisoli</name>
    <dbReference type="NCBI Taxonomy" id="363844"/>
    <lineage>
        <taxon>Bacteria</taxon>
        <taxon>Pseudomonadati</taxon>
        <taxon>Pseudomonadota</taxon>
        <taxon>Betaproteobacteria</taxon>
        <taxon>Burkholderiales</taxon>
        <taxon>Comamonadaceae</taxon>
        <taxon>Variovorax</taxon>
    </lineage>
</organism>
<feature type="transmembrane region" description="Helical" evidence="1">
    <location>
        <begin position="12"/>
        <end position="34"/>
    </location>
</feature>
<comment type="caution">
    <text evidence="2">The sequence shown here is derived from an EMBL/GenBank/DDBJ whole genome shotgun (WGS) entry which is preliminary data.</text>
</comment>
<protein>
    <recommendedName>
        <fullName evidence="4">ABC transporter permease</fullName>
    </recommendedName>
</protein>
<gene>
    <name evidence="2" type="ORF">J2W36_003321</name>
</gene>
<proteinExistence type="predicted"/>
<evidence type="ECO:0000313" key="3">
    <source>
        <dbReference type="Proteomes" id="UP001226867"/>
    </source>
</evidence>
<dbReference type="RefSeq" id="WP_307690844.1">
    <property type="nucleotide sequence ID" value="NZ_JAUSRO010000010.1"/>
</dbReference>
<name>A0ABT9SA23_9BURK</name>
<dbReference type="EMBL" id="JAUSRO010000010">
    <property type="protein sequence ID" value="MDP9901055.1"/>
    <property type="molecule type" value="Genomic_DNA"/>
</dbReference>
<accession>A0ABT9SA23</accession>
<keyword evidence="3" id="KW-1185">Reference proteome</keyword>
<sequence>MFYAFLVKRLPRWLALAVAALVYAALIVLMLVLANTDDAVFRYMR</sequence>